<name>A0ABW1FBV8_9ACTN</name>
<dbReference type="Proteomes" id="UP001596241">
    <property type="component" value="Unassembled WGS sequence"/>
</dbReference>
<evidence type="ECO:0000313" key="1">
    <source>
        <dbReference type="EMBL" id="MFC5891432.1"/>
    </source>
</evidence>
<dbReference type="EMBL" id="JBHSPW010000001">
    <property type="protein sequence ID" value="MFC5891432.1"/>
    <property type="molecule type" value="Genomic_DNA"/>
</dbReference>
<dbReference type="SUPFAM" id="SSF63829">
    <property type="entry name" value="Calcium-dependent phosphotriesterase"/>
    <property type="match status" value="1"/>
</dbReference>
<organism evidence="1 2">
    <name type="scientific">Streptomyces ramulosus</name>
    <dbReference type="NCBI Taxonomy" id="47762"/>
    <lineage>
        <taxon>Bacteria</taxon>
        <taxon>Bacillati</taxon>
        <taxon>Actinomycetota</taxon>
        <taxon>Actinomycetes</taxon>
        <taxon>Kitasatosporales</taxon>
        <taxon>Streptomycetaceae</taxon>
        <taxon>Streptomyces</taxon>
    </lineage>
</organism>
<protein>
    <submittedName>
        <fullName evidence="1">Uncharacterized protein</fullName>
    </submittedName>
</protein>
<dbReference type="RefSeq" id="WP_345081872.1">
    <property type="nucleotide sequence ID" value="NZ_BAAAWG010000006.1"/>
</dbReference>
<reference evidence="2" key="1">
    <citation type="journal article" date="2019" name="Int. J. Syst. Evol. Microbiol.">
        <title>The Global Catalogue of Microorganisms (GCM) 10K type strain sequencing project: providing services to taxonomists for standard genome sequencing and annotation.</title>
        <authorList>
            <consortium name="The Broad Institute Genomics Platform"/>
            <consortium name="The Broad Institute Genome Sequencing Center for Infectious Disease"/>
            <person name="Wu L."/>
            <person name="Ma J."/>
        </authorList>
    </citation>
    <scope>NUCLEOTIDE SEQUENCE [LARGE SCALE GENOMIC DNA]</scope>
    <source>
        <strain evidence="2">CGMCC 1.15809</strain>
    </source>
</reference>
<dbReference type="Gene3D" id="2.130.10.10">
    <property type="entry name" value="YVTN repeat-like/Quinoprotein amine dehydrogenase"/>
    <property type="match status" value="2"/>
</dbReference>
<dbReference type="InterPro" id="IPR015943">
    <property type="entry name" value="WD40/YVTN_repeat-like_dom_sf"/>
</dbReference>
<gene>
    <name evidence="1" type="ORF">ACFP3M_01125</name>
</gene>
<accession>A0ABW1FBV8</accession>
<comment type="caution">
    <text evidence="1">The sequence shown here is derived from an EMBL/GenBank/DDBJ whole genome shotgun (WGS) entry which is preliminary data.</text>
</comment>
<keyword evidence="2" id="KW-1185">Reference proteome</keyword>
<proteinExistence type="predicted"/>
<sequence length="450" mass="50164">MADGNNPREWNVPRGRKPHSITIAPDNYLWVTTHDKALVRFNPIDPGSYHEVERDIPQLTAGIIPEPNPKRPDKHVWFASPANEQWVDPIYDFDVVKEKFDKYDLDPKARAQTVSAVCIKDRNTPTYSYHVAFAEPLAKQVGYIKFGEDGPTYFPLPKDDAQFDTWLWSVAVSTNQDKSSYTFWATGRQWEDHTTKRTKNGLYTHSPREKGSRWQRIEFQGDKQTPIHVITDSTYVWVGTTNPNTLCRYEIDEGRMKQSTKILPDEPRQLAFGPDGLIWVAGAQCIHRFKKDASVSYDSSVDLPEGSEAEGLVVGSEKGQPVVWYTSPKSKKIGKYTMPPEPSARTEVVLQAASSAPAGEMVEAPLVAEHTIGGDPTPGIPLTCRIVAEHAAFEDGSRECVVFTDSTGQVVFPRVQAGEVTEDIRLEVGYGTPEPENAVTLAVTDEGTEA</sequence>
<evidence type="ECO:0000313" key="2">
    <source>
        <dbReference type="Proteomes" id="UP001596241"/>
    </source>
</evidence>